<dbReference type="InParanoid" id="A0A5N4A864"/>
<proteinExistence type="predicted"/>
<gene>
    <name evidence="1" type="ORF">PPYR_13122</name>
</gene>
<dbReference type="EMBL" id="VVIM01000009">
    <property type="protein sequence ID" value="KAB0793502.1"/>
    <property type="molecule type" value="Genomic_DNA"/>
</dbReference>
<protein>
    <submittedName>
        <fullName evidence="1">Uncharacterized protein</fullName>
    </submittedName>
</protein>
<evidence type="ECO:0000313" key="2">
    <source>
        <dbReference type="Proteomes" id="UP000327044"/>
    </source>
</evidence>
<name>A0A5N4A864_PHOPY</name>
<comment type="caution">
    <text evidence="1">The sequence shown here is derived from an EMBL/GenBank/DDBJ whole genome shotgun (WGS) entry which is preliminary data.</text>
</comment>
<reference evidence="1 2" key="1">
    <citation type="journal article" date="2018" name="Elife">
        <title>Firefly genomes illuminate parallel origins of bioluminescence in beetles.</title>
        <authorList>
            <person name="Fallon T.R."/>
            <person name="Lower S.E."/>
            <person name="Chang C.H."/>
            <person name="Bessho-Uehara M."/>
            <person name="Martin G.J."/>
            <person name="Bewick A.J."/>
            <person name="Behringer M."/>
            <person name="Debat H.J."/>
            <person name="Wong I."/>
            <person name="Day J.C."/>
            <person name="Suvorov A."/>
            <person name="Silva C.J."/>
            <person name="Stanger-Hall K.F."/>
            <person name="Hall D.W."/>
            <person name="Schmitz R.J."/>
            <person name="Nelson D.R."/>
            <person name="Lewis S.M."/>
            <person name="Shigenobu S."/>
            <person name="Bybee S.M."/>
            <person name="Larracuente A.M."/>
            <person name="Oba Y."/>
            <person name="Weng J.K."/>
        </authorList>
    </citation>
    <scope>NUCLEOTIDE SEQUENCE [LARGE SCALE GENOMIC DNA]</scope>
    <source>
        <strain evidence="1">1611_PpyrPB1</strain>
        <tissue evidence="1">Whole body</tissue>
    </source>
</reference>
<organism evidence="1 2">
    <name type="scientific">Photinus pyralis</name>
    <name type="common">Common eastern firefly</name>
    <name type="synonym">Lampyris pyralis</name>
    <dbReference type="NCBI Taxonomy" id="7054"/>
    <lineage>
        <taxon>Eukaryota</taxon>
        <taxon>Metazoa</taxon>
        <taxon>Ecdysozoa</taxon>
        <taxon>Arthropoda</taxon>
        <taxon>Hexapoda</taxon>
        <taxon>Insecta</taxon>
        <taxon>Pterygota</taxon>
        <taxon>Neoptera</taxon>
        <taxon>Endopterygota</taxon>
        <taxon>Coleoptera</taxon>
        <taxon>Polyphaga</taxon>
        <taxon>Elateriformia</taxon>
        <taxon>Elateroidea</taxon>
        <taxon>Lampyridae</taxon>
        <taxon>Lampyrinae</taxon>
        <taxon>Photinus</taxon>
    </lineage>
</organism>
<dbReference type="AlphaFoldDB" id="A0A5N4A864"/>
<evidence type="ECO:0000313" key="1">
    <source>
        <dbReference type="EMBL" id="KAB0793502.1"/>
    </source>
</evidence>
<dbReference type="Proteomes" id="UP000327044">
    <property type="component" value="Unassembled WGS sequence"/>
</dbReference>
<sequence>MNVCNRFSKIYRISYGNVETTLTEDLVHNADNKRKTRDQNNYGNEGECCRCRYLTVEMTPCRRPDGTSSQSQPFEKTSRCPPASLQFLVVVAIVHTLLCHLGRIRCPTLGNLL</sequence>
<accession>A0A5N4A864</accession>
<keyword evidence="2" id="KW-1185">Reference proteome</keyword>